<keyword evidence="3" id="KW-1185">Reference proteome</keyword>
<reference evidence="2 3" key="1">
    <citation type="submission" date="2019-10" db="EMBL/GenBank/DDBJ databases">
        <title>Whole genome shotgun sequence of Acrocarpospora macrocephala NBRC 16266.</title>
        <authorList>
            <person name="Ichikawa N."/>
            <person name="Kimura A."/>
            <person name="Kitahashi Y."/>
            <person name="Komaki H."/>
            <person name="Oguchi A."/>
        </authorList>
    </citation>
    <scope>NUCLEOTIDE SEQUENCE [LARGE SCALE GENOMIC DNA]</scope>
    <source>
        <strain evidence="2 3">NBRC 16266</strain>
    </source>
</reference>
<comment type="caution">
    <text evidence="2">The sequence shown here is derived from an EMBL/GenBank/DDBJ whole genome shotgun (WGS) entry which is preliminary data.</text>
</comment>
<evidence type="ECO:0000313" key="2">
    <source>
        <dbReference type="EMBL" id="GES08051.1"/>
    </source>
</evidence>
<dbReference type="AlphaFoldDB" id="A0A5M3WLE6"/>
<dbReference type="EMBL" id="BLAE01000008">
    <property type="protein sequence ID" value="GES08051.1"/>
    <property type="molecule type" value="Genomic_DNA"/>
</dbReference>
<name>A0A5M3WLE6_9ACTN</name>
<dbReference type="RefSeq" id="WP_170322382.1">
    <property type="nucleotide sequence ID" value="NZ_BAAAHL010000012.1"/>
</dbReference>
<proteinExistence type="predicted"/>
<accession>A0A5M3WLE6</accession>
<organism evidence="2 3">
    <name type="scientific">Acrocarpospora macrocephala</name>
    <dbReference type="NCBI Taxonomy" id="150177"/>
    <lineage>
        <taxon>Bacteria</taxon>
        <taxon>Bacillati</taxon>
        <taxon>Actinomycetota</taxon>
        <taxon>Actinomycetes</taxon>
        <taxon>Streptosporangiales</taxon>
        <taxon>Streptosporangiaceae</taxon>
        <taxon>Acrocarpospora</taxon>
    </lineage>
</organism>
<keyword evidence="1" id="KW-1133">Transmembrane helix</keyword>
<gene>
    <name evidence="2" type="ORF">Amac_016460</name>
</gene>
<sequence>MYGFIWRKLPGGTTLRLCATLVLIAVITALLWYVVFPWAEHHIPLDRVTVG</sequence>
<keyword evidence="1" id="KW-0472">Membrane</keyword>
<dbReference type="Proteomes" id="UP000331127">
    <property type="component" value="Unassembled WGS sequence"/>
</dbReference>
<keyword evidence="1" id="KW-0812">Transmembrane</keyword>
<feature type="transmembrane region" description="Helical" evidence="1">
    <location>
        <begin position="15"/>
        <end position="35"/>
    </location>
</feature>
<evidence type="ECO:0000313" key="3">
    <source>
        <dbReference type="Proteomes" id="UP000331127"/>
    </source>
</evidence>
<evidence type="ECO:0000256" key="1">
    <source>
        <dbReference type="SAM" id="Phobius"/>
    </source>
</evidence>
<protein>
    <submittedName>
        <fullName evidence="2">Uncharacterized protein</fullName>
    </submittedName>
</protein>